<evidence type="ECO:0000259" key="9">
    <source>
        <dbReference type="PROSITE" id="PS51171"/>
    </source>
</evidence>
<evidence type="ECO:0000256" key="6">
    <source>
        <dbReference type="ARBA" id="ARBA00023239"/>
    </source>
</evidence>
<dbReference type="EC" id="4.2.1.51" evidence="2"/>
<feature type="site" description="Essential for prephenate dehydratase activity" evidence="8">
    <location>
        <position position="178"/>
    </location>
</feature>
<evidence type="ECO:0000256" key="3">
    <source>
        <dbReference type="ARBA" id="ARBA00022605"/>
    </source>
</evidence>
<dbReference type="GO" id="GO:0004664">
    <property type="term" value="F:prephenate dehydratase activity"/>
    <property type="evidence" value="ECO:0007669"/>
    <property type="project" value="UniProtKB-EC"/>
</dbReference>
<dbReference type="RefSeq" id="WP_119433526.1">
    <property type="nucleotide sequence ID" value="NZ_QWGE01000006.1"/>
</dbReference>
<dbReference type="InterPro" id="IPR008242">
    <property type="entry name" value="Chor_mutase/pphenate_deHydtase"/>
</dbReference>
<dbReference type="InterPro" id="IPR001086">
    <property type="entry name" value="Preph_deHydtase"/>
</dbReference>
<dbReference type="GO" id="GO:0005737">
    <property type="term" value="C:cytoplasm"/>
    <property type="evidence" value="ECO:0007669"/>
    <property type="project" value="TreeGrafter"/>
</dbReference>
<comment type="catalytic activity">
    <reaction evidence="7">
        <text>prephenate + H(+) = 3-phenylpyruvate + CO2 + H2O</text>
        <dbReference type="Rhea" id="RHEA:21648"/>
        <dbReference type="ChEBI" id="CHEBI:15377"/>
        <dbReference type="ChEBI" id="CHEBI:15378"/>
        <dbReference type="ChEBI" id="CHEBI:16526"/>
        <dbReference type="ChEBI" id="CHEBI:18005"/>
        <dbReference type="ChEBI" id="CHEBI:29934"/>
        <dbReference type="EC" id="4.2.1.51"/>
    </reaction>
</comment>
<dbReference type="Proteomes" id="UP000266005">
    <property type="component" value="Unassembled WGS sequence"/>
</dbReference>
<evidence type="ECO:0000256" key="8">
    <source>
        <dbReference type="PIRSR" id="PIRSR001500-2"/>
    </source>
</evidence>
<evidence type="ECO:0000256" key="2">
    <source>
        <dbReference type="ARBA" id="ARBA00013147"/>
    </source>
</evidence>
<comment type="caution">
    <text evidence="10">The sequence shown here is derived from an EMBL/GenBank/DDBJ whole genome shotgun (WGS) entry which is preliminary data.</text>
</comment>
<proteinExistence type="predicted"/>
<sequence>MKTPTKIAIQGGPASFHDAAARLLSSKESAIEILPCTTFRSLCQMLCAGESALAVMAIENTLAGSLLPNYTLLQEHNLHISAEVWLPIDQCLMALPGQDVAEIHTVVSHPVALMQCSSFFNQHPHLTPREAHDTADSAKAIREQQLSGTAAIAGKAAAELYGLALLAENIADTSQNFTRFLLLHREQPEQTLTANKAILCFQKPLHTATLTLVLSLLQKHEVEVSLLQTLPAADSGNSLVAELEAATKEQLQEAIAQIRPLVEGLQVLGILQKAELPEQKQTAAIL</sequence>
<evidence type="ECO:0000256" key="5">
    <source>
        <dbReference type="ARBA" id="ARBA00023222"/>
    </source>
</evidence>
<gene>
    <name evidence="10" type="ORF">D1627_17320</name>
</gene>
<feature type="domain" description="Prephenate dehydratase" evidence="9">
    <location>
        <begin position="6"/>
        <end position="185"/>
    </location>
</feature>
<reference evidence="11" key="1">
    <citation type="submission" date="2018-08" db="EMBL/GenBank/DDBJ databases">
        <title>Mucilaginibacter sp. MYSH2.</title>
        <authorList>
            <person name="Seo T."/>
        </authorList>
    </citation>
    <scope>NUCLEOTIDE SEQUENCE [LARGE SCALE GENOMIC DNA]</scope>
    <source>
        <strain evidence="11">KIRAN</strain>
    </source>
</reference>
<dbReference type="AlphaFoldDB" id="A0A399RQX8"/>
<dbReference type="SUPFAM" id="SSF53850">
    <property type="entry name" value="Periplasmic binding protein-like II"/>
    <property type="match status" value="1"/>
</dbReference>
<dbReference type="OrthoDB" id="9802281at2"/>
<dbReference type="PIRSF" id="PIRSF001500">
    <property type="entry name" value="Chor_mut_pdt_Ppr"/>
    <property type="match status" value="1"/>
</dbReference>
<name>A0A399RQX8_9BACT</name>
<evidence type="ECO:0000256" key="7">
    <source>
        <dbReference type="ARBA" id="ARBA00047848"/>
    </source>
</evidence>
<dbReference type="Gene3D" id="3.40.190.10">
    <property type="entry name" value="Periplasmic binding protein-like II"/>
    <property type="match status" value="2"/>
</dbReference>
<dbReference type="Pfam" id="PF00800">
    <property type="entry name" value="PDT"/>
    <property type="match status" value="1"/>
</dbReference>
<organism evidence="10 11">
    <name type="scientific">Pontibacter oryzae</name>
    <dbReference type="NCBI Taxonomy" id="2304593"/>
    <lineage>
        <taxon>Bacteria</taxon>
        <taxon>Pseudomonadati</taxon>
        <taxon>Bacteroidota</taxon>
        <taxon>Cytophagia</taxon>
        <taxon>Cytophagales</taxon>
        <taxon>Hymenobacteraceae</taxon>
        <taxon>Pontibacter</taxon>
    </lineage>
</organism>
<dbReference type="PROSITE" id="PS51171">
    <property type="entry name" value="PREPHENATE_DEHYDR_3"/>
    <property type="match status" value="1"/>
</dbReference>
<dbReference type="EMBL" id="QWGE01000006">
    <property type="protein sequence ID" value="RIJ34116.1"/>
    <property type="molecule type" value="Genomic_DNA"/>
</dbReference>
<evidence type="ECO:0000256" key="1">
    <source>
        <dbReference type="ARBA" id="ARBA00004741"/>
    </source>
</evidence>
<evidence type="ECO:0000256" key="4">
    <source>
        <dbReference type="ARBA" id="ARBA00023141"/>
    </source>
</evidence>
<comment type="pathway">
    <text evidence="1">Amino-acid biosynthesis; L-phenylalanine biosynthesis; phenylpyruvate from prephenate: step 1/1.</text>
</comment>
<evidence type="ECO:0000313" key="10">
    <source>
        <dbReference type="EMBL" id="RIJ34116.1"/>
    </source>
</evidence>
<keyword evidence="4" id="KW-0057">Aromatic amino acid biosynthesis</keyword>
<evidence type="ECO:0000313" key="11">
    <source>
        <dbReference type="Proteomes" id="UP000266005"/>
    </source>
</evidence>
<dbReference type="InterPro" id="IPR018528">
    <property type="entry name" value="Preph_deHydtase_CS"/>
</dbReference>
<dbReference type="CDD" id="cd13631">
    <property type="entry name" value="PBP2_Ct-PDT_like"/>
    <property type="match status" value="1"/>
</dbReference>
<dbReference type="GO" id="GO:0009094">
    <property type="term" value="P:L-phenylalanine biosynthetic process"/>
    <property type="evidence" value="ECO:0007669"/>
    <property type="project" value="UniProtKB-UniPathway"/>
</dbReference>
<accession>A0A399RQX8</accession>
<keyword evidence="5" id="KW-0584">Phenylalanine biosynthesis</keyword>
<keyword evidence="6" id="KW-0456">Lyase</keyword>
<dbReference type="PANTHER" id="PTHR21022:SF19">
    <property type="entry name" value="PREPHENATE DEHYDRATASE-RELATED"/>
    <property type="match status" value="1"/>
</dbReference>
<keyword evidence="3" id="KW-0028">Amino-acid biosynthesis</keyword>
<dbReference type="PANTHER" id="PTHR21022">
    <property type="entry name" value="PREPHENATE DEHYDRATASE P PROTEIN"/>
    <property type="match status" value="1"/>
</dbReference>
<protein>
    <recommendedName>
        <fullName evidence="2">prephenate dehydratase</fullName>
        <ecNumber evidence="2">4.2.1.51</ecNumber>
    </recommendedName>
</protein>
<keyword evidence="11" id="KW-1185">Reference proteome</keyword>
<dbReference type="PROSITE" id="PS00857">
    <property type="entry name" value="PREPHENATE_DEHYDR_1"/>
    <property type="match status" value="1"/>
</dbReference>
<dbReference type="UniPathway" id="UPA00121">
    <property type="reaction ID" value="UER00345"/>
</dbReference>